<keyword evidence="1" id="KW-1133">Transmembrane helix</keyword>
<reference evidence="3 5" key="2">
    <citation type="submission" date="2018-03" db="EMBL/GenBank/DDBJ databases">
        <title>Genomic Encyclopedia of Archaeal and Bacterial Type Strains, Phase II (KMG-II): from individual species to whole genera.</title>
        <authorList>
            <person name="Goeker M."/>
        </authorList>
    </citation>
    <scope>NUCLEOTIDE SEQUENCE [LARGE SCALE GENOMIC DNA]</scope>
    <source>
        <strain evidence="3 5">DSM 22727</strain>
    </source>
</reference>
<evidence type="ECO:0000256" key="1">
    <source>
        <dbReference type="SAM" id="Phobius"/>
    </source>
</evidence>
<feature type="transmembrane region" description="Helical" evidence="1">
    <location>
        <begin position="7"/>
        <end position="29"/>
    </location>
</feature>
<keyword evidence="5" id="KW-1185">Reference proteome</keyword>
<dbReference type="EMBL" id="PVNA01000002">
    <property type="protein sequence ID" value="PRX14378.1"/>
    <property type="molecule type" value="Genomic_DNA"/>
</dbReference>
<evidence type="ECO:0000313" key="3">
    <source>
        <dbReference type="EMBL" id="PRX14378.1"/>
    </source>
</evidence>
<organism evidence="2 4">
    <name type="scientific">Nonlabens ulvanivorans</name>
    <name type="common">Persicivirga ulvanivorans</name>
    <dbReference type="NCBI Taxonomy" id="906888"/>
    <lineage>
        <taxon>Bacteria</taxon>
        <taxon>Pseudomonadati</taxon>
        <taxon>Bacteroidota</taxon>
        <taxon>Flavobacteriia</taxon>
        <taxon>Flavobacteriales</taxon>
        <taxon>Flavobacteriaceae</taxon>
        <taxon>Nonlabens</taxon>
    </lineage>
</organism>
<accession>A0A084JXU2</accession>
<reference evidence="2 4" key="1">
    <citation type="submission" date="2014-07" db="EMBL/GenBank/DDBJ databases">
        <title>Draft genome sequence of Nonlabens ulvanivorans, an ulvan degrading bacterium.</title>
        <authorList>
            <person name="Kopel M."/>
            <person name="Helbert W."/>
            <person name="Henrissat B."/>
            <person name="Doniger T."/>
            <person name="Banin E."/>
        </authorList>
    </citation>
    <scope>NUCLEOTIDE SEQUENCE [LARGE SCALE GENOMIC DNA]</scope>
    <source>
        <strain evidence="2 4">PLR</strain>
    </source>
</reference>
<dbReference type="EMBL" id="JPJI01000026">
    <property type="protein sequence ID" value="KEZ93776.1"/>
    <property type="molecule type" value="Genomic_DNA"/>
</dbReference>
<evidence type="ECO:0000313" key="5">
    <source>
        <dbReference type="Proteomes" id="UP000239997"/>
    </source>
</evidence>
<name>A0A084JXU2_NONUL</name>
<feature type="transmembrane region" description="Helical" evidence="1">
    <location>
        <begin position="41"/>
        <end position="62"/>
    </location>
</feature>
<dbReference type="Proteomes" id="UP000028531">
    <property type="component" value="Unassembled WGS sequence"/>
</dbReference>
<dbReference type="Proteomes" id="UP000239997">
    <property type="component" value="Unassembled WGS sequence"/>
</dbReference>
<protein>
    <submittedName>
        <fullName evidence="2">Uncharacterized protein</fullName>
    </submittedName>
</protein>
<evidence type="ECO:0000313" key="2">
    <source>
        <dbReference type="EMBL" id="KEZ93776.1"/>
    </source>
</evidence>
<feature type="transmembrane region" description="Helical" evidence="1">
    <location>
        <begin position="69"/>
        <end position="87"/>
    </location>
</feature>
<keyword evidence="1" id="KW-0472">Membrane</keyword>
<dbReference type="OrthoDB" id="1478121at2"/>
<dbReference type="RefSeq" id="WP_036581488.1">
    <property type="nucleotide sequence ID" value="NZ_JPJI01000026.1"/>
</dbReference>
<keyword evidence="1" id="KW-0812">Transmembrane</keyword>
<dbReference type="AlphaFoldDB" id="A0A084JXU2"/>
<gene>
    <name evidence="2" type="ORF">IL45_06145</name>
    <name evidence="3" type="ORF">LY02_01408</name>
</gene>
<feature type="transmembrane region" description="Helical" evidence="1">
    <location>
        <begin position="93"/>
        <end position="112"/>
    </location>
</feature>
<proteinExistence type="predicted"/>
<sequence length="274" mass="31827">MVIFNGAAFFQGLLLALFFGVIYFILYLFNIDDSIWQIGNARPMAVIFQAHLCAWICMLTATFGVNGRLFFIPTWILFTALCIILCLSPETHWSRYIFMMVSFAIPLAFFRLKRSFMKTAWSEAHEALTLLKSGTDTSQIEYWKLVQASAIVPQYTFFTVHFYWKAMYYGIYNGNDWLNHYKELLPIIGNRYVGFNQKQQRKYVELQQAVTNALDWKQYSHPMHALSTLHYSIEGMIKMAEKMPQPQIAPITGPSTAKQNLTSEKEVRANFDRL</sequence>
<comment type="caution">
    <text evidence="2">The sequence shown here is derived from an EMBL/GenBank/DDBJ whole genome shotgun (WGS) entry which is preliminary data.</text>
</comment>
<evidence type="ECO:0000313" key="4">
    <source>
        <dbReference type="Proteomes" id="UP000028531"/>
    </source>
</evidence>